<protein>
    <submittedName>
        <fullName evidence="1">Uncharacterized protein</fullName>
    </submittedName>
</protein>
<accession>A0A0F9VN51</accession>
<dbReference type="AlphaFoldDB" id="A0A0F9VN51"/>
<dbReference type="Pfam" id="PF03237">
    <property type="entry name" value="Terminase_6N"/>
    <property type="match status" value="1"/>
</dbReference>
<dbReference type="Gene3D" id="3.30.420.280">
    <property type="match status" value="1"/>
</dbReference>
<sequence>MKEITLKLLKLHTAQQQVLSEAKRFNVLRIGRRWGKTELAKDLSINTMLDGCSVGYWCPTYKDLNEVWLELKYVLNDIIQSKNEQLKQITLITGGKIDFWSMEEPNSGRGRKYKRAIVDEAEKALKFQEAWGQTIRPTLADYEGDCWILSTPKGKKTYFTELAEENPRKYDNWMSWTLSTYTNPYISKKEIDMMRAQMDDFEFRQEILAESLDRAALAFAFTFNDNHIGSCTWDANLETLLSFDFNKEPVTCIVAQKPEFNKLNVVDEIYVKQADIDELCDRIKAKYPNALFIITGDQTGEQSTAIKKGMTYYRKIKENLKLTDGQIKLPGKNPLHRISRIEVNSLLNKSFIIFDEKSCERTIWDMKNVEYDPEKLKIIKDNRSKEEQRADFLDCFRYMCHTFMRDELKILGIS</sequence>
<dbReference type="Gene3D" id="3.40.50.300">
    <property type="entry name" value="P-loop containing nucleotide triphosphate hydrolases"/>
    <property type="match status" value="1"/>
</dbReference>
<proteinExistence type="predicted"/>
<reference evidence="1" key="1">
    <citation type="journal article" date="2015" name="Nature">
        <title>Complex archaea that bridge the gap between prokaryotes and eukaryotes.</title>
        <authorList>
            <person name="Spang A."/>
            <person name="Saw J.H."/>
            <person name="Jorgensen S.L."/>
            <person name="Zaremba-Niedzwiedzka K."/>
            <person name="Martijn J."/>
            <person name="Lind A.E."/>
            <person name="van Eijk R."/>
            <person name="Schleper C."/>
            <person name="Guy L."/>
            <person name="Ettema T.J."/>
        </authorList>
    </citation>
    <scope>NUCLEOTIDE SEQUENCE</scope>
</reference>
<gene>
    <name evidence="1" type="ORF">LCGC14_0464010</name>
</gene>
<name>A0A0F9VN51_9ZZZZ</name>
<organism evidence="1">
    <name type="scientific">marine sediment metagenome</name>
    <dbReference type="NCBI Taxonomy" id="412755"/>
    <lineage>
        <taxon>unclassified sequences</taxon>
        <taxon>metagenomes</taxon>
        <taxon>ecological metagenomes</taxon>
    </lineage>
</organism>
<comment type="caution">
    <text evidence="1">The sequence shown here is derived from an EMBL/GenBank/DDBJ whole genome shotgun (WGS) entry which is preliminary data.</text>
</comment>
<dbReference type="InterPro" id="IPR027417">
    <property type="entry name" value="P-loop_NTPase"/>
</dbReference>
<dbReference type="EMBL" id="LAZR01000481">
    <property type="protein sequence ID" value="KKN67228.1"/>
    <property type="molecule type" value="Genomic_DNA"/>
</dbReference>
<evidence type="ECO:0000313" key="1">
    <source>
        <dbReference type="EMBL" id="KKN67228.1"/>
    </source>
</evidence>